<dbReference type="CDD" id="cd17989">
    <property type="entry name" value="DEXHc_HrpA"/>
    <property type="match status" value="1"/>
</dbReference>
<reference evidence="7 8" key="1">
    <citation type="submission" date="2014-06" db="EMBL/GenBank/DDBJ databases">
        <title>Whole Genome Sequences of Three Symbiotic Endozoicomonas Bacteria.</title>
        <authorList>
            <person name="Neave M.J."/>
            <person name="Apprill A."/>
            <person name="Voolstra C.R."/>
        </authorList>
    </citation>
    <scope>NUCLEOTIDE SEQUENCE [LARGE SCALE GENOMIC DNA]</scope>
    <source>
        <strain evidence="7 8">DSM 25634</strain>
    </source>
</reference>
<dbReference type="Proteomes" id="UP000028073">
    <property type="component" value="Unassembled WGS sequence"/>
</dbReference>
<dbReference type="GO" id="GO:0016787">
    <property type="term" value="F:hydrolase activity"/>
    <property type="evidence" value="ECO:0007669"/>
    <property type="project" value="UniProtKB-KW"/>
</dbReference>
<dbReference type="CDD" id="cd18791">
    <property type="entry name" value="SF2_C_RHA"/>
    <property type="match status" value="1"/>
</dbReference>
<gene>
    <name evidence="7" type="ORF">GZ78_16285</name>
</gene>
<dbReference type="SUPFAM" id="SSF52540">
    <property type="entry name" value="P-loop containing nucleoside triphosphate hydrolases"/>
    <property type="match status" value="1"/>
</dbReference>
<dbReference type="Pfam" id="PF07717">
    <property type="entry name" value="OB_NTP_bind"/>
    <property type="match status" value="1"/>
</dbReference>
<dbReference type="STRING" id="1137799.GZ78_16285"/>
<dbReference type="InterPro" id="IPR010222">
    <property type="entry name" value="RNA_helicase_HrpA"/>
</dbReference>
<dbReference type="Pfam" id="PF00271">
    <property type="entry name" value="Helicase_C"/>
    <property type="match status" value="1"/>
</dbReference>
<comment type="caution">
    <text evidence="7">The sequence shown here is derived from an EMBL/GenBank/DDBJ whole genome shotgun (WGS) entry which is preliminary data.</text>
</comment>
<dbReference type="PROSITE" id="PS51194">
    <property type="entry name" value="HELICASE_CTER"/>
    <property type="match status" value="1"/>
</dbReference>
<dbReference type="InterPro" id="IPR001650">
    <property type="entry name" value="Helicase_C-like"/>
</dbReference>
<sequence>MYEALDQCMIRDRFPLRRQIQRLQASDNVAVEKLQSRIDRSSVRVQKRQQAIPGIDYDEALPVVARRDEIRQAIEQHQVVVIAGETGSGKTTQIPKICLEAGRGIYGQIGHTQPRRLAARSVANRIAEELKVPMGEQVGYQVRFTDHGNENTLVKLMTDGILLAEVQNDRFLNRYDTLIIDEAHERSLNIDFLLGYLKILLPKRPDLKLIITSATIDVERFSKHFDNAPVIEVSGRTYPVDVNYRPMEDLELEGRDADQRVQQSILSCLREIEGQERSGKGGRLGDVLVFLSGEREIRETNKFLKDARLAHTEILPLYARLSAAEQNRIFQPYSLATGSRGRRIILSTNVAETSLTVPGIRYVIDPGTARISRYSVRSKVQRLPIEPVSQASANQRKGRCGRVAEGVCYRLYSEEDFLGRPEFTDAEILRTNLAAVILQMLRLGLGDIAAFPFVDAPDSKAINDGFKLLQELGAVSDQRRMTRMGQQICRLPVDPRMARMLVEADKNRSLSELLVITSALAIQDPRERPAEKKQAADQRHREHYHDDSDFMSLVQLWNAYEEQRQELSQNQLRKYCKQQFLSFMRMREWRDLHRQLSLACKDVGLKANEDEANYADIHKSLLAGLLSHLGNKDDDADYMGARNRRFYIFPSSTLYKRKPKWVMTAELVETSRLFARTNAKVEPQWIEPLAGHLVKRNYFEPHWEKKRAQVVAYEQVTLYGLIIVGRRRIGYGSIDPVVSREIFIREALVEGHYHSQGKFQSHNLALIQEVDELESKSRRRDILVDPETLYQFYDEKLPADIHNGAGFEKWRKVSEKEDARLLYLTKEYLMRHDAGEVTENKYPDRFRWEGLELPLTYHFEPGAQDDGVTLTLPVQALRLLPKHRLEWLVPGMLYDKCVALVRALPKATRKNFVPVPDYVRGAMDSMSTCDEPLTDILGHHLHRMSGVRILEEQWDTSDLSDHLKMNFRLIDENGKVLGQGRNLIKLKEKFGRESEDSMRRLTDSSLEQEGLKDWSCGELPEEITRNVGGLVLKTYPALVDQSSSVAVKLFEDKAMAEATHRMGLTRLLQFKLSNQLKFALSKMKHLKQVKLLTTGIMQARALEEDLQAFLISEVFVRDSALLSGNKGPRNEASFKALVEERKGHLVPFAEEIDGLLFEIFQKAHNVSKQLKGKISFDRAFSLSDIKQHLVQLIYPGFLCDAGIEWLRHYPRFLEGIEVRQEKLAAQVNKDRAWTEELSNLYKSWEKRKEVHEKHKIVDENLMLYRWMLEEYRVSLFAQKLGTRFPVSEKRLRKLWQEVQEV</sequence>
<dbReference type="InterPro" id="IPR024590">
    <property type="entry name" value="HrpA_C"/>
</dbReference>
<keyword evidence="1" id="KW-0547">Nucleotide-binding</keyword>
<dbReference type="FunFam" id="3.40.50.300:FF:000575">
    <property type="entry name" value="ATP-dependent helicase hrpA"/>
    <property type="match status" value="1"/>
</dbReference>
<dbReference type="InterPro" id="IPR027417">
    <property type="entry name" value="P-loop_NTPase"/>
</dbReference>
<dbReference type="InterPro" id="IPR011709">
    <property type="entry name" value="DEAD-box_helicase_OB_fold"/>
</dbReference>
<dbReference type="Pfam" id="PF21010">
    <property type="entry name" value="HA2_C"/>
    <property type="match status" value="1"/>
</dbReference>
<evidence type="ECO:0000259" key="5">
    <source>
        <dbReference type="PROSITE" id="PS51192"/>
    </source>
</evidence>
<keyword evidence="8" id="KW-1185">Reference proteome</keyword>
<organism evidence="7 8">
    <name type="scientific">Endozoicomonas numazuensis</name>
    <dbReference type="NCBI Taxonomy" id="1137799"/>
    <lineage>
        <taxon>Bacteria</taxon>
        <taxon>Pseudomonadati</taxon>
        <taxon>Pseudomonadota</taxon>
        <taxon>Gammaproteobacteria</taxon>
        <taxon>Oceanospirillales</taxon>
        <taxon>Endozoicomonadaceae</taxon>
        <taxon>Endozoicomonas</taxon>
    </lineage>
</organism>
<dbReference type="GO" id="GO:0003724">
    <property type="term" value="F:RNA helicase activity"/>
    <property type="evidence" value="ECO:0007669"/>
    <property type="project" value="InterPro"/>
</dbReference>
<proteinExistence type="predicted"/>
<dbReference type="NCBIfam" id="NF008348">
    <property type="entry name" value="PRK11131.1"/>
    <property type="match status" value="1"/>
</dbReference>
<protein>
    <submittedName>
        <fullName evidence="7">ATP-dependent helicase HrpA</fullName>
    </submittedName>
</protein>
<accession>A0A081NFY6</accession>
<dbReference type="FunFam" id="1.20.120.1080:FF:000005">
    <property type="entry name" value="ATP-dependent helicase HrpA"/>
    <property type="match status" value="1"/>
</dbReference>
<dbReference type="PANTHER" id="PTHR18934:SF99">
    <property type="entry name" value="ATP-DEPENDENT RNA HELICASE DHX37-RELATED"/>
    <property type="match status" value="1"/>
</dbReference>
<dbReference type="SMART" id="SM00490">
    <property type="entry name" value="HELICc"/>
    <property type="match status" value="1"/>
</dbReference>
<feature type="domain" description="Helicase ATP-binding" evidence="5">
    <location>
        <begin position="71"/>
        <end position="234"/>
    </location>
</feature>
<dbReference type="PANTHER" id="PTHR18934">
    <property type="entry name" value="ATP-DEPENDENT RNA HELICASE"/>
    <property type="match status" value="1"/>
</dbReference>
<dbReference type="SMART" id="SM00847">
    <property type="entry name" value="HA2"/>
    <property type="match status" value="1"/>
</dbReference>
<name>A0A081NFY6_9GAMM</name>
<dbReference type="InterPro" id="IPR014001">
    <property type="entry name" value="Helicase_ATP-bd"/>
</dbReference>
<dbReference type="GO" id="GO:0003723">
    <property type="term" value="F:RNA binding"/>
    <property type="evidence" value="ECO:0007669"/>
    <property type="project" value="TreeGrafter"/>
</dbReference>
<dbReference type="InterPro" id="IPR007502">
    <property type="entry name" value="Helicase-assoc_dom"/>
</dbReference>
<dbReference type="GO" id="GO:0005524">
    <property type="term" value="F:ATP binding"/>
    <property type="evidence" value="ECO:0007669"/>
    <property type="project" value="UniProtKB-KW"/>
</dbReference>
<dbReference type="NCBIfam" id="TIGR01967">
    <property type="entry name" value="DEAH_box_HrpA"/>
    <property type="match status" value="1"/>
</dbReference>
<evidence type="ECO:0000256" key="3">
    <source>
        <dbReference type="ARBA" id="ARBA00022806"/>
    </source>
</evidence>
<evidence type="ECO:0000256" key="2">
    <source>
        <dbReference type="ARBA" id="ARBA00022801"/>
    </source>
</evidence>
<evidence type="ECO:0000313" key="7">
    <source>
        <dbReference type="EMBL" id="KEQ17359.1"/>
    </source>
</evidence>
<evidence type="ECO:0000256" key="4">
    <source>
        <dbReference type="ARBA" id="ARBA00022840"/>
    </source>
</evidence>
<dbReference type="Pfam" id="PF00270">
    <property type="entry name" value="DEAD"/>
    <property type="match status" value="1"/>
</dbReference>
<keyword evidence="3 7" id="KW-0347">Helicase</keyword>
<evidence type="ECO:0000313" key="8">
    <source>
        <dbReference type="Proteomes" id="UP000028073"/>
    </source>
</evidence>
<keyword evidence="4" id="KW-0067">ATP-binding</keyword>
<feature type="domain" description="Helicase C-terminal" evidence="6">
    <location>
        <begin position="260"/>
        <end position="444"/>
    </location>
</feature>
<dbReference type="Pfam" id="PF11898">
    <property type="entry name" value="DUF3418"/>
    <property type="match status" value="1"/>
</dbReference>
<dbReference type="Gene3D" id="3.40.50.300">
    <property type="entry name" value="P-loop containing nucleotide triphosphate hydrolases"/>
    <property type="match status" value="2"/>
</dbReference>
<keyword evidence="2" id="KW-0378">Hydrolase</keyword>
<dbReference type="SMART" id="SM00487">
    <property type="entry name" value="DEXDc"/>
    <property type="match status" value="1"/>
</dbReference>
<evidence type="ECO:0000256" key="1">
    <source>
        <dbReference type="ARBA" id="ARBA00022741"/>
    </source>
</evidence>
<dbReference type="eggNOG" id="COG1643">
    <property type="taxonomic scope" value="Bacteria"/>
</dbReference>
<dbReference type="SMART" id="SM00382">
    <property type="entry name" value="AAA"/>
    <property type="match status" value="1"/>
</dbReference>
<dbReference type="PROSITE" id="PS51192">
    <property type="entry name" value="HELICASE_ATP_BIND_1"/>
    <property type="match status" value="1"/>
</dbReference>
<dbReference type="InterPro" id="IPR003593">
    <property type="entry name" value="AAA+_ATPase"/>
</dbReference>
<evidence type="ECO:0000259" key="6">
    <source>
        <dbReference type="PROSITE" id="PS51194"/>
    </source>
</evidence>
<dbReference type="Gene3D" id="1.20.120.1080">
    <property type="match status" value="1"/>
</dbReference>
<dbReference type="EMBL" id="JOKH01000003">
    <property type="protein sequence ID" value="KEQ17359.1"/>
    <property type="molecule type" value="Genomic_DNA"/>
</dbReference>
<dbReference type="InterPro" id="IPR011545">
    <property type="entry name" value="DEAD/DEAH_box_helicase_dom"/>
</dbReference>